<dbReference type="OrthoDB" id="1933717at2759"/>
<name>A0A4Y2TFX4_ARAVE</name>
<evidence type="ECO:0000313" key="4">
    <source>
        <dbReference type="EMBL" id="GBN99522.1"/>
    </source>
</evidence>
<dbReference type="AlphaFoldDB" id="A0A4Y2TFX4"/>
<evidence type="ECO:0000256" key="1">
    <source>
        <dbReference type="ARBA" id="ARBA00006484"/>
    </source>
</evidence>
<dbReference type="Gene3D" id="3.40.50.720">
    <property type="entry name" value="NAD(P)-binding Rossmann-like Domain"/>
    <property type="match status" value="1"/>
</dbReference>
<evidence type="ECO:0000313" key="5">
    <source>
        <dbReference type="Proteomes" id="UP000499080"/>
    </source>
</evidence>
<dbReference type="InterPro" id="IPR036291">
    <property type="entry name" value="NAD(P)-bd_dom_sf"/>
</dbReference>
<evidence type="ECO:0000256" key="3">
    <source>
        <dbReference type="RuleBase" id="RU000363"/>
    </source>
</evidence>
<dbReference type="Pfam" id="PF00106">
    <property type="entry name" value="adh_short"/>
    <property type="match status" value="1"/>
</dbReference>
<dbReference type="PRINTS" id="PR00081">
    <property type="entry name" value="GDHRDH"/>
</dbReference>
<dbReference type="Proteomes" id="UP000499080">
    <property type="component" value="Unassembled WGS sequence"/>
</dbReference>
<dbReference type="InterPro" id="IPR002347">
    <property type="entry name" value="SDR_fam"/>
</dbReference>
<accession>A0A4Y2TFX4</accession>
<dbReference type="PANTHER" id="PTHR43115">
    <property type="entry name" value="DEHYDROGENASE/REDUCTASE SDR FAMILY MEMBER 11"/>
    <property type="match status" value="1"/>
</dbReference>
<evidence type="ECO:0000256" key="2">
    <source>
        <dbReference type="ARBA" id="ARBA00023002"/>
    </source>
</evidence>
<sequence>MGTYHCGSAAASKVAPSGRGNLHIDTWNAKDPLSQRHLKTKKILFAGDLQPPTSPRVPFTSFDDVQPPKKKKITPSVLPLQPKGPLSYVIGRYVTSLSNVLQSSGPDISSPHSKIASSTRIFTAACDLSQESEILSLFDDIRQTFGRLDICINNAGLGHNAPLLTGSTEEWRNMLNVNIMAVCICTQQAVKLMREKSIEDGQIINISSVLGHQLTGETPMGLHFLAGTKFMIRALTEGLRRELKALNSHIRTASISPGIIETEAFEVFLKNDPTRKASDFYRTMQALQPKDIADSVLYILGTPQHVEVHDILLRPYDQSL</sequence>
<comment type="caution">
    <text evidence="4">The sequence shown here is derived from an EMBL/GenBank/DDBJ whole genome shotgun (WGS) entry which is preliminary data.</text>
</comment>
<gene>
    <name evidence="4" type="primary">DHRS11_4</name>
    <name evidence="4" type="ORF">AVEN_131753_1</name>
</gene>
<comment type="similarity">
    <text evidence="1 3">Belongs to the short-chain dehydrogenases/reductases (SDR) family.</text>
</comment>
<dbReference type="SUPFAM" id="SSF51735">
    <property type="entry name" value="NAD(P)-binding Rossmann-fold domains"/>
    <property type="match status" value="1"/>
</dbReference>
<reference evidence="4 5" key="1">
    <citation type="journal article" date="2019" name="Sci. Rep.">
        <title>Orb-weaving spider Araneus ventricosus genome elucidates the spidroin gene catalogue.</title>
        <authorList>
            <person name="Kono N."/>
            <person name="Nakamura H."/>
            <person name="Ohtoshi R."/>
            <person name="Moran D.A.P."/>
            <person name="Shinohara A."/>
            <person name="Yoshida Y."/>
            <person name="Fujiwara M."/>
            <person name="Mori M."/>
            <person name="Tomita M."/>
            <person name="Arakawa K."/>
        </authorList>
    </citation>
    <scope>NUCLEOTIDE SEQUENCE [LARGE SCALE GENOMIC DNA]</scope>
</reference>
<proteinExistence type="inferred from homology"/>
<dbReference type="PRINTS" id="PR00080">
    <property type="entry name" value="SDRFAMILY"/>
</dbReference>
<dbReference type="EMBL" id="BGPR01028387">
    <property type="protein sequence ID" value="GBN99522.1"/>
    <property type="molecule type" value="Genomic_DNA"/>
</dbReference>
<organism evidence="4 5">
    <name type="scientific">Araneus ventricosus</name>
    <name type="common">Orbweaver spider</name>
    <name type="synonym">Epeira ventricosa</name>
    <dbReference type="NCBI Taxonomy" id="182803"/>
    <lineage>
        <taxon>Eukaryota</taxon>
        <taxon>Metazoa</taxon>
        <taxon>Ecdysozoa</taxon>
        <taxon>Arthropoda</taxon>
        <taxon>Chelicerata</taxon>
        <taxon>Arachnida</taxon>
        <taxon>Araneae</taxon>
        <taxon>Araneomorphae</taxon>
        <taxon>Entelegynae</taxon>
        <taxon>Araneoidea</taxon>
        <taxon>Araneidae</taxon>
        <taxon>Araneus</taxon>
    </lineage>
</organism>
<protein>
    <submittedName>
        <fullName evidence="4">Dehydrogenase/reductase SDR family member 11</fullName>
    </submittedName>
</protein>
<keyword evidence="5" id="KW-1185">Reference proteome</keyword>
<dbReference type="GO" id="GO:0016491">
    <property type="term" value="F:oxidoreductase activity"/>
    <property type="evidence" value="ECO:0007669"/>
    <property type="project" value="UniProtKB-KW"/>
</dbReference>
<keyword evidence="2" id="KW-0560">Oxidoreductase</keyword>
<dbReference type="PANTHER" id="PTHR43115:SF4">
    <property type="entry name" value="DEHYDROGENASE_REDUCTASE SDR FAMILY MEMBER 11"/>
    <property type="match status" value="1"/>
</dbReference>